<gene>
    <name evidence="2" type="ORF">ACFP2T_26995</name>
</gene>
<reference evidence="3" key="1">
    <citation type="journal article" date="2019" name="Int. J. Syst. Evol. Microbiol.">
        <title>The Global Catalogue of Microorganisms (GCM) 10K type strain sequencing project: providing services to taxonomists for standard genome sequencing and annotation.</title>
        <authorList>
            <consortium name="The Broad Institute Genomics Platform"/>
            <consortium name="The Broad Institute Genome Sequencing Center for Infectious Disease"/>
            <person name="Wu L."/>
            <person name="Ma J."/>
        </authorList>
    </citation>
    <scope>NUCLEOTIDE SEQUENCE [LARGE SCALE GENOMIC DNA]</scope>
    <source>
        <strain evidence="3">ZS-35-S2</strain>
    </source>
</reference>
<sequence>MRTPRRGLLTLAAMAGVAVALLTPTAASAAYAGSETDYAAASNGPTNGYVCIGHTGVTACFKPLDDLIYVKDTEADGYAAVVEWSADAPWDNYRSGSCVNKLGAGNWGVCNKNFVEDGNISINGARYNNGNLVDDGDWITLTT</sequence>
<feature type="chain" id="PRO_5045653707" description="Secreted protein" evidence="1">
    <location>
        <begin position="30"/>
        <end position="143"/>
    </location>
</feature>
<dbReference type="PROSITE" id="PS51318">
    <property type="entry name" value="TAT"/>
    <property type="match status" value="1"/>
</dbReference>
<evidence type="ECO:0000313" key="3">
    <source>
        <dbReference type="Proteomes" id="UP001596203"/>
    </source>
</evidence>
<evidence type="ECO:0008006" key="4">
    <source>
        <dbReference type="Google" id="ProtNLM"/>
    </source>
</evidence>
<evidence type="ECO:0000256" key="1">
    <source>
        <dbReference type="SAM" id="SignalP"/>
    </source>
</evidence>
<accession>A0ABW1KFY7</accession>
<keyword evidence="1" id="KW-0732">Signal</keyword>
<name>A0ABW1KFY7_9ACTN</name>
<comment type="caution">
    <text evidence="2">The sequence shown here is derived from an EMBL/GenBank/DDBJ whole genome shotgun (WGS) entry which is preliminary data.</text>
</comment>
<evidence type="ECO:0000313" key="2">
    <source>
        <dbReference type="EMBL" id="MFC6019839.1"/>
    </source>
</evidence>
<dbReference type="RefSeq" id="WP_377426173.1">
    <property type="nucleotide sequence ID" value="NZ_JBHSPR010000020.1"/>
</dbReference>
<dbReference type="EMBL" id="JBHSPR010000020">
    <property type="protein sequence ID" value="MFC6019839.1"/>
    <property type="molecule type" value="Genomic_DNA"/>
</dbReference>
<protein>
    <recommendedName>
        <fullName evidence="4">Secreted protein</fullName>
    </recommendedName>
</protein>
<dbReference type="Proteomes" id="UP001596203">
    <property type="component" value="Unassembled WGS sequence"/>
</dbReference>
<proteinExistence type="predicted"/>
<dbReference type="InterPro" id="IPR006311">
    <property type="entry name" value="TAT_signal"/>
</dbReference>
<keyword evidence="3" id="KW-1185">Reference proteome</keyword>
<feature type="signal peptide" evidence="1">
    <location>
        <begin position="1"/>
        <end position="29"/>
    </location>
</feature>
<organism evidence="2 3">
    <name type="scientific">Plantactinospora solaniradicis</name>
    <dbReference type="NCBI Taxonomy" id="1723736"/>
    <lineage>
        <taxon>Bacteria</taxon>
        <taxon>Bacillati</taxon>
        <taxon>Actinomycetota</taxon>
        <taxon>Actinomycetes</taxon>
        <taxon>Micromonosporales</taxon>
        <taxon>Micromonosporaceae</taxon>
        <taxon>Plantactinospora</taxon>
    </lineage>
</organism>